<feature type="domain" description="Glycosyltransferase subfamily 4-like N-terminal" evidence="2">
    <location>
        <begin position="16"/>
        <end position="167"/>
    </location>
</feature>
<name>A0A5C5Y551_9PLAN</name>
<feature type="region of interest" description="Disordered" evidence="1">
    <location>
        <begin position="419"/>
        <end position="463"/>
    </location>
</feature>
<feature type="region of interest" description="Disordered" evidence="1">
    <location>
        <begin position="366"/>
        <end position="387"/>
    </location>
</feature>
<evidence type="ECO:0000313" key="4">
    <source>
        <dbReference type="Proteomes" id="UP000317238"/>
    </source>
</evidence>
<sequence length="463" mass="50798">MGRHFWPHGSHDSAMALLRLASGLARQGIHVEVVTPKHSTSWTPRCRWDRFSVHRPVTLPRRDWGYARYTRQLSSWITQHGSHFDAIVVDSMREEASAGVDAASALQIPCIVTDAGSDWNADHQWATRSRWNQKVYRSAMQADRILAPTADSHRRLIVDGCPADAIVRRAAGFTSLCPANAVRRREARTSLGLANLDMAADPDVPVALCIGSMTHHSGMLLAVENAFWMIGRYPRMRLWLIGDGPARDLMHQDLKANGVRHAVAMPGSFACLDDVFAAADLYLQLDSQGGDYFLPMAVSHAMPMVVCDSTDNRQRLGVAPEIHAVTASGIPDDTDQESIAWFASTESQKPFRQAFKQQMNRIVASLSPDKESAVSDRRNDAGGHVSDGRDWYRQIIRRHPYQAVVDQVADLAGQLCADRTGRSSASAPTPQQRSTGADVESRRDGPNGNSGGTVTSGSGDVTR</sequence>
<evidence type="ECO:0000313" key="3">
    <source>
        <dbReference type="EMBL" id="TWT69415.1"/>
    </source>
</evidence>
<accession>A0A5C5Y551</accession>
<dbReference type="InterPro" id="IPR028098">
    <property type="entry name" value="Glyco_trans_4-like_N"/>
</dbReference>
<protein>
    <recommendedName>
        <fullName evidence="2">Glycosyltransferase subfamily 4-like N-terminal domain-containing protein</fullName>
    </recommendedName>
</protein>
<reference evidence="3 4" key="1">
    <citation type="submission" date="2019-02" db="EMBL/GenBank/DDBJ databases">
        <title>Deep-cultivation of Planctomycetes and their phenomic and genomic characterization uncovers novel biology.</title>
        <authorList>
            <person name="Wiegand S."/>
            <person name="Jogler M."/>
            <person name="Boedeker C."/>
            <person name="Pinto D."/>
            <person name="Vollmers J."/>
            <person name="Rivas-Marin E."/>
            <person name="Kohn T."/>
            <person name="Peeters S.H."/>
            <person name="Heuer A."/>
            <person name="Rast P."/>
            <person name="Oberbeckmann S."/>
            <person name="Bunk B."/>
            <person name="Jeske O."/>
            <person name="Meyerdierks A."/>
            <person name="Storesund J.E."/>
            <person name="Kallscheuer N."/>
            <person name="Luecker S."/>
            <person name="Lage O.M."/>
            <person name="Pohl T."/>
            <person name="Merkel B.J."/>
            <person name="Hornburger P."/>
            <person name="Mueller R.-W."/>
            <person name="Bruemmer F."/>
            <person name="Labrenz M."/>
            <person name="Spormann A.M."/>
            <person name="Op Den Camp H."/>
            <person name="Overmann J."/>
            <person name="Amann R."/>
            <person name="Jetten M.S.M."/>
            <person name="Mascher T."/>
            <person name="Medema M.H."/>
            <person name="Devos D.P."/>
            <person name="Kaster A.-K."/>
            <person name="Ovreas L."/>
            <person name="Rohde M."/>
            <person name="Galperin M.Y."/>
            <person name="Jogler C."/>
        </authorList>
    </citation>
    <scope>NUCLEOTIDE SEQUENCE [LARGE SCALE GENOMIC DNA]</scope>
    <source>
        <strain evidence="3 4">Pan14r</strain>
    </source>
</reference>
<dbReference type="GO" id="GO:0016757">
    <property type="term" value="F:glycosyltransferase activity"/>
    <property type="evidence" value="ECO:0007669"/>
    <property type="project" value="UniProtKB-ARBA"/>
</dbReference>
<organism evidence="3 4">
    <name type="scientific">Crateriforma conspicua</name>
    <dbReference type="NCBI Taxonomy" id="2527996"/>
    <lineage>
        <taxon>Bacteria</taxon>
        <taxon>Pseudomonadati</taxon>
        <taxon>Planctomycetota</taxon>
        <taxon>Planctomycetia</taxon>
        <taxon>Planctomycetales</taxon>
        <taxon>Planctomycetaceae</taxon>
        <taxon>Crateriforma</taxon>
    </lineage>
</organism>
<gene>
    <name evidence="3" type="ORF">Pan14r_17010</name>
</gene>
<dbReference type="Proteomes" id="UP000317238">
    <property type="component" value="Unassembled WGS sequence"/>
</dbReference>
<dbReference type="Pfam" id="PF13579">
    <property type="entry name" value="Glyco_trans_4_4"/>
    <property type="match status" value="1"/>
</dbReference>
<keyword evidence="4" id="KW-1185">Reference proteome</keyword>
<dbReference type="SUPFAM" id="SSF53756">
    <property type="entry name" value="UDP-Glycosyltransferase/glycogen phosphorylase"/>
    <property type="match status" value="1"/>
</dbReference>
<evidence type="ECO:0000256" key="1">
    <source>
        <dbReference type="SAM" id="MobiDB-lite"/>
    </source>
</evidence>
<comment type="caution">
    <text evidence="3">The sequence shown here is derived from an EMBL/GenBank/DDBJ whole genome shotgun (WGS) entry which is preliminary data.</text>
</comment>
<feature type="compositionally biased region" description="Basic and acidic residues" evidence="1">
    <location>
        <begin position="368"/>
        <end position="387"/>
    </location>
</feature>
<dbReference type="Gene3D" id="3.40.50.2000">
    <property type="entry name" value="Glycogen Phosphorylase B"/>
    <property type="match status" value="2"/>
</dbReference>
<dbReference type="AlphaFoldDB" id="A0A5C5Y551"/>
<proteinExistence type="predicted"/>
<feature type="compositionally biased region" description="Polar residues" evidence="1">
    <location>
        <begin position="422"/>
        <end position="435"/>
    </location>
</feature>
<feature type="compositionally biased region" description="Low complexity" evidence="1">
    <location>
        <begin position="452"/>
        <end position="463"/>
    </location>
</feature>
<evidence type="ECO:0000259" key="2">
    <source>
        <dbReference type="Pfam" id="PF13579"/>
    </source>
</evidence>
<dbReference type="EMBL" id="SJPL01000001">
    <property type="protein sequence ID" value="TWT69415.1"/>
    <property type="molecule type" value="Genomic_DNA"/>
</dbReference>